<dbReference type="EMBL" id="QSGD01000030">
    <property type="protein sequence ID" value="RHB04046.1"/>
    <property type="molecule type" value="Genomic_DNA"/>
</dbReference>
<dbReference type="RefSeq" id="WP_118011608.1">
    <property type="nucleotide sequence ID" value="NZ_QSGD01000030.1"/>
</dbReference>
<organism evidence="1 2">
    <name type="scientific">Holdemanella biformis</name>
    <dbReference type="NCBI Taxonomy" id="1735"/>
    <lineage>
        <taxon>Bacteria</taxon>
        <taxon>Bacillati</taxon>
        <taxon>Bacillota</taxon>
        <taxon>Erysipelotrichia</taxon>
        <taxon>Erysipelotrichales</taxon>
        <taxon>Erysipelotrichaceae</taxon>
        <taxon>Holdemanella</taxon>
    </lineage>
</organism>
<sequence length="125" mass="14752">MNNNLSDDDFWNMLEVAEESVNTQTEKSVSSLKERIDQFSINESKSIEELKMMQARKRKMAAQAITAERKARNHRLFKLGEIVERVLERNITNEDIGKFETFLTEQEQCDKRLSRVMNKDCNYDK</sequence>
<name>A0A413UBP6_9FIRM</name>
<protein>
    <recommendedName>
        <fullName evidence="3">DUF3847 domain-containing protein</fullName>
    </recommendedName>
</protein>
<reference evidence="1 2" key="1">
    <citation type="submission" date="2018-08" db="EMBL/GenBank/DDBJ databases">
        <title>A genome reference for cultivated species of the human gut microbiota.</title>
        <authorList>
            <person name="Zou Y."/>
            <person name="Xue W."/>
            <person name="Luo G."/>
        </authorList>
    </citation>
    <scope>NUCLEOTIDE SEQUENCE [LARGE SCALE GENOMIC DNA]</scope>
    <source>
        <strain evidence="1 2">AM42-13AC</strain>
    </source>
</reference>
<comment type="caution">
    <text evidence="1">The sequence shown here is derived from an EMBL/GenBank/DDBJ whole genome shotgun (WGS) entry which is preliminary data.</text>
</comment>
<gene>
    <name evidence="1" type="ORF">DW907_07895</name>
</gene>
<evidence type="ECO:0000313" key="1">
    <source>
        <dbReference type="EMBL" id="RHB04046.1"/>
    </source>
</evidence>
<dbReference type="AlphaFoldDB" id="A0A413UBP6"/>
<dbReference type="Proteomes" id="UP000285288">
    <property type="component" value="Unassembled WGS sequence"/>
</dbReference>
<proteinExistence type="predicted"/>
<evidence type="ECO:0000313" key="2">
    <source>
        <dbReference type="Proteomes" id="UP000285288"/>
    </source>
</evidence>
<evidence type="ECO:0008006" key="3">
    <source>
        <dbReference type="Google" id="ProtNLM"/>
    </source>
</evidence>
<accession>A0A413UBP6</accession>